<organism evidence="3 4">
    <name type="scientific">Arthrobotrys musiformis</name>
    <dbReference type="NCBI Taxonomy" id="47236"/>
    <lineage>
        <taxon>Eukaryota</taxon>
        <taxon>Fungi</taxon>
        <taxon>Dikarya</taxon>
        <taxon>Ascomycota</taxon>
        <taxon>Pezizomycotina</taxon>
        <taxon>Orbiliomycetes</taxon>
        <taxon>Orbiliales</taxon>
        <taxon>Orbiliaceae</taxon>
        <taxon>Arthrobotrys</taxon>
    </lineage>
</organism>
<dbReference type="SUPFAM" id="SSF48065">
    <property type="entry name" value="DBL homology domain (DH-domain)"/>
    <property type="match status" value="1"/>
</dbReference>
<reference evidence="3 4" key="1">
    <citation type="submission" date="2023-08" db="EMBL/GenBank/DDBJ databases">
        <authorList>
            <person name="Palmer J.M."/>
        </authorList>
    </citation>
    <scope>NUCLEOTIDE SEQUENCE [LARGE SCALE GENOMIC DNA]</scope>
    <source>
        <strain evidence="3 4">TWF481</strain>
    </source>
</reference>
<name>A0AAV9VVT3_9PEZI</name>
<feature type="region of interest" description="Disordered" evidence="1">
    <location>
        <begin position="795"/>
        <end position="909"/>
    </location>
</feature>
<evidence type="ECO:0000313" key="4">
    <source>
        <dbReference type="Proteomes" id="UP001370758"/>
    </source>
</evidence>
<gene>
    <name evidence="3" type="ORF">TWF481_001617</name>
</gene>
<dbReference type="AlphaFoldDB" id="A0AAV9VVT3"/>
<dbReference type="InterPro" id="IPR035899">
    <property type="entry name" value="DBL_dom_sf"/>
</dbReference>
<evidence type="ECO:0000259" key="2">
    <source>
        <dbReference type="PROSITE" id="PS50010"/>
    </source>
</evidence>
<feature type="compositionally biased region" description="Low complexity" evidence="1">
    <location>
        <begin position="886"/>
        <end position="902"/>
    </location>
</feature>
<dbReference type="Proteomes" id="UP001370758">
    <property type="component" value="Unassembled WGS sequence"/>
</dbReference>
<feature type="compositionally biased region" description="Pro residues" evidence="1">
    <location>
        <begin position="8"/>
        <end position="20"/>
    </location>
</feature>
<dbReference type="Gene3D" id="1.20.900.10">
    <property type="entry name" value="Dbl homology (DH) domain"/>
    <property type="match status" value="1"/>
</dbReference>
<dbReference type="PANTHER" id="PTHR12673:SF159">
    <property type="entry name" value="LD03170P"/>
    <property type="match status" value="1"/>
</dbReference>
<dbReference type="SMART" id="SM00325">
    <property type="entry name" value="RhoGEF"/>
    <property type="match status" value="1"/>
</dbReference>
<dbReference type="PANTHER" id="PTHR12673">
    <property type="entry name" value="FACIOGENITAL DYSPLASIA PROTEIN"/>
    <property type="match status" value="1"/>
</dbReference>
<dbReference type="InterPro" id="IPR000219">
    <property type="entry name" value="DH_dom"/>
</dbReference>
<dbReference type="EMBL" id="JAVHJL010000010">
    <property type="protein sequence ID" value="KAK6496624.1"/>
    <property type="molecule type" value="Genomic_DNA"/>
</dbReference>
<keyword evidence="4" id="KW-1185">Reference proteome</keyword>
<feature type="domain" description="DH" evidence="2">
    <location>
        <begin position="235"/>
        <end position="462"/>
    </location>
</feature>
<dbReference type="Pfam" id="PF00621">
    <property type="entry name" value="RhoGEF"/>
    <property type="match status" value="1"/>
</dbReference>
<sequence length="952" mass="105663">MVLHISPPSLPLLSSPPPSSPSTMGESSEHLVLDTRDSVLQSDCESMMTAMDPVTPVDSVMADHTAPQILVSQDGDHFVDASESIRRLSFSTEDSGDLQFSSLPTPKFNTLRSCSSGRGGNGHGVMLRWMKSLRGKSKLPHMHYDIYKSQAARNSVHGNLSIAPSAMTSATKLTGSTNFLQRVGTATASRMSLSFYGSVAGFSGRGPVDQLDLDLRTEDSLDDTLDTATIERAQQRWKILAEIVSSEEEYIMDLKTMISAFTPLKDAVAPSTDALIKRRIVDNMTDLLEHQENLLSELFTRLPASIALPTKPVFVNSSTSEVTMTSYDNLADPSLVKSLADVFESRMAFFFAHIEYGANFEALQELINNNPSSPFRSKTWESGYEMLANAVSAEYNKGNYPGKKAATLSDLIIKPIHHICRYPLLLNRLLEVTPTIDAPEANESLQRIIKAIRDIGGELNGVQCNTSGARDQLEKTWLLREMISLPKEIDCLTNRVTVDRRKSVLRHLGQVLLCGVLQVAYSTSDGPTARYTIGSLYRTHLLLARPTVDPATQKAVCSTLFMVPLAALKSDDIQDRSLPDAEFSWKINFRKLNRLYRIRISAKTAEDAEVWRSSLSNCIDRITTGGNSSANHFSYLPIDIRARENDDKPSVIDLKGQFSQAKGQAGIPRSKSQPLGVFSLGQREDVEYIRPVAKPVYNKSLEKILRKNTDLEKLLTDKREEAVSRLWPEQRNTLENLYSHVISTDILSGPVSKKDPPRRLNTLSARSMSAGYVEEKGLMRKLSFTSIWQSRKRSYTPANFEASGQKGRPSRLIIPKRSGSLRPKRSKSDHSGGPQAFGRHFGRSGSHNTVSRIREEDDKENWIFQTKPPNRRRSLLQRLSPERYSTHSTSSTEPSTPGSTAPVSPVTHTSSFSDKMTFGADFGISSHSLSTMHGRIKKSLRGKTTLKKLFSS</sequence>
<protein>
    <recommendedName>
        <fullName evidence="2">DH domain-containing protein</fullName>
    </recommendedName>
</protein>
<feature type="region of interest" description="Disordered" evidence="1">
    <location>
        <begin position="1"/>
        <end position="28"/>
    </location>
</feature>
<dbReference type="GO" id="GO:0005085">
    <property type="term" value="F:guanyl-nucleotide exchange factor activity"/>
    <property type="evidence" value="ECO:0007669"/>
    <property type="project" value="InterPro"/>
</dbReference>
<evidence type="ECO:0000256" key="1">
    <source>
        <dbReference type="SAM" id="MobiDB-lite"/>
    </source>
</evidence>
<dbReference type="InterPro" id="IPR051092">
    <property type="entry name" value="FYVE_RhoGEF_PH"/>
</dbReference>
<dbReference type="GO" id="GO:0005737">
    <property type="term" value="C:cytoplasm"/>
    <property type="evidence" value="ECO:0007669"/>
    <property type="project" value="TreeGrafter"/>
</dbReference>
<accession>A0AAV9VVT3</accession>
<proteinExistence type="predicted"/>
<dbReference type="PROSITE" id="PS50010">
    <property type="entry name" value="DH_2"/>
    <property type="match status" value="1"/>
</dbReference>
<comment type="caution">
    <text evidence="3">The sequence shown here is derived from an EMBL/GenBank/DDBJ whole genome shotgun (WGS) entry which is preliminary data.</text>
</comment>
<evidence type="ECO:0000313" key="3">
    <source>
        <dbReference type="EMBL" id="KAK6496624.1"/>
    </source>
</evidence>